<keyword evidence="1" id="KW-0732">Signal</keyword>
<proteinExistence type="predicted"/>
<dbReference type="InterPro" id="IPR011992">
    <property type="entry name" value="EF-hand-dom_pair"/>
</dbReference>
<evidence type="ECO:0000313" key="4">
    <source>
        <dbReference type="EMBL" id="KAH0820831.1"/>
    </source>
</evidence>
<comment type="caution">
    <text evidence="4">The sequence shown here is derived from an EMBL/GenBank/DDBJ whole genome shotgun (WGS) entry which is preliminary data.</text>
</comment>
<reference evidence="4" key="1">
    <citation type="journal article" date="2020" name="J Insects Food Feed">
        <title>The yellow mealworm (Tenebrio molitor) genome: a resource for the emerging insects as food and feed industry.</title>
        <authorList>
            <person name="Eriksson T."/>
            <person name="Andere A."/>
            <person name="Kelstrup H."/>
            <person name="Emery V."/>
            <person name="Picard C."/>
        </authorList>
    </citation>
    <scope>NUCLEOTIDE SEQUENCE</scope>
    <source>
        <strain evidence="4">Stoneville</strain>
        <tissue evidence="4">Whole head</tissue>
    </source>
</reference>
<accession>A0A8J6HSB2</accession>
<dbReference type="PROSITE" id="PS00018">
    <property type="entry name" value="EF_HAND_1"/>
    <property type="match status" value="1"/>
</dbReference>
<keyword evidence="5" id="KW-1185">Reference proteome</keyword>
<evidence type="ECO:0008006" key="6">
    <source>
        <dbReference type="Google" id="ProtNLM"/>
    </source>
</evidence>
<dbReference type="InterPro" id="IPR018247">
    <property type="entry name" value="EF_Hand_1_Ca_BS"/>
</dbReference>
<keyword evidence="2" id="KW-0677">Repeat</keyword>
<dbReference type="SUPFAM" id="SSF47473">
    <property type="entry name" value="EF-hand"/>
    <property type="match status" value="1"/>
</dbReference>
<sequence length="356" mass="40155">MVAPLLLGSNRRVIFDGGGGGGGGGGGRREDGAEYSCEVKEAEDPRGANRWITKYIWGRILIFKDAANSQNIADMKRLFSVRVTSDALIRLLGLISWMHVFLVEVENLGKHHAGSLTSPTRSVRFLDASVALTCIQKTKTHQTILPWRRTAPAKQTTRRILQIAGKSSTFLRACPEEAVAKIDSDRPDITSPAGFTGPHHPRGEPVVKHVHYRPTKTSPEKLTQDAQLLHDKEHLQEHLEEVINEPDLSKMTDEELEFYYFQVHDTDKNSKLDGLEILHAIFHTIHDDEKNEENGEDTNVDSKEEDFEYYVELIDRVLLEDDLDKDGYLSYPEYASGRKKAIIAERKNQPSVKMIS</sequence>
<dbReference type="PANTHER" id="PTHR23104:SF1">
    <property type="entry name" value="EF-HAND DOMAIN-CONTAINING PROTEIN"/>
    <property type="match status" value="1"/>
</dbReference>
<gene>
    <name evidence="4" type="ORF">GEV33_001960</name>
</gene>
<organism evidence="4 5">
    <name type="scientific">Tenebrio molitor</name>
    <name type="common">Yellow mealworm beetle</name>
    <dbReference type="NCBI Taxonomy" id="7067"/>
    <lineage>
        <taxon>Eukaryota</taxon>
        <taxon>Metazoa</taxon>
        <taxon>Ecdysozoa</taxon>
        <taxon>Arthropoda</taxon>
        <taxon>Hexapoda</taxon>
        <taxon>Insecta</taxon>
        <taxon>Pterygota</taxon>
        <taxon>Neoptera</taxon>
        <taxon>Endopterygota</taxon>
        <taxon>Coleoptera</taxon>
        <taxon>Polyphaga</taxon>
        <taxon>Cucujiformia</taxon>
        <taxon>Tenebrionidae</taxon>
        <taxon>Tenebrio</taxon>
    </lineage>
</organism>
<protein>
    <recommendedName>
        <fullName evidence="6">Multiple coagulation factor deficiency protein 2</fullName>
    </recommendedName>
</protein>
<dbReference type="PANTHER" id="PTHR23104">
    <property type="entry name" value="MULTIPLE COAGULATION FACTOR DEFICIENCY PROTEIN 2 NEURAL STEM CELL DERIVED NEURONAL SURVIVAL PROTEIN"/>
    <property type="match status" value="1"/>
</dbReference>
<dbReference type="AlphaFoldDB" id="A0A8J6HSB2"/>
<dbReference type="InterPro" id="IPR052110">
    <property type="entry name" value="MCFD2-like"/>
</dbReference>
<keyword evidence="3" id="KW-0106">Calcium</keyword>
<name>A0A8J6HSB2_TENMO</name>
<evidence type="ECO:0000313" key="5">
    <source>
        <dbReference type="Proteomes" id="UP000719412"/>
    </source>
</evidence>
<dbReference type="EMBL" id="JABDTM020010658">
    <property type="protein sequence ID" value="KAH0820831.1"/>
    <property type="molecule type" value="Genomic_DNA"/>
</dbReference>
<evidence type="ECO:0000256" key="3">
    <source>
        <dbReference type="ARBA" id="ARBA00022837"/>
    </source>
</evidence>
<dbReference type="Gene3D" id="1.10.238.10">
    <property type="entry name" value="EF-hand"/>
    <property type="match status" value="1"/>
</dbReference>
<evidence type="ECO:0000256" key="2">
    <source>
        <dbReference type="ARBA" id="ARBA00022737"/>
    </source>
</evidence>
<reference evidence="4" key="2">
    <citation type="submission" date="2021-08" db="EMBL/GenBank/DDBJ databases">
        <authorList>
            <person name="Eriksson T."/>
        </authorList>
    </citation>
    <scope>NUCLEOTIDE SEQUENCE</scope>
    <source>
        <strain evidence="4">Stoneville</strain>
        <tissue evidence="4">Whole head</tissue>
    </source>
</reference>
<dbReference type="Proteomes" id="UP000719412">
    <property type="component" value="Unassembled WGS sequence"/>
</dbReference>
<evidence type="ECO:0000256" key="1">
    <source>
        <dbReference type="ARBA" id="ARBA00022729"/>
    </source>
</evidence>